<dbReference type="Gene3D" id="3.40.50.2300">
    <property type="match status" value="1"/>
</dbReference>
<evidence type="ECO:0000313" key="2">
    <source>
        <dbReference type="Proteomes" id="UP000245992"/>
    </source>
</evidence>
<protein>
    <submittedName>
        <fullName evidence="1">Uncharacterized protein</fullName>
    </submittedName>
</protein>
<accession>A0A2T7TBB8</accession>
<gene>
    <name evidence="1" type="ORF">Y717_03615</name>
</gene>
<name>A0A2T7TBB8_9ACTN</name>
<organism evidence="1 2">
    <name type="scientific">Streptomyces scopuliridis RB72</name>
    <dbReference type="NCBI Taxonomy" id="1440053"/>
    <lineage>
        <taxon>Bacteria</taxon>
        <taxon>Bacillati</taxon>
        <taxon>Actinomycetota</taxon>
        <taxon>Actinomycetes</taxon>
        <taxon>Kitasatosporales</taxon>
        <taxon>Streptomycetaceae</taxon>
        <taxon>Streptomyces</taxon>
    </lineage>
</organism>
<comment type="caution">
    <text evidence="1">The sequence shown here is derived from an EMBL/GenBank/DDBJ whole genome shotgun (WGS) entry which is preliminary data.</text>
</comment>
<reference evidence="1 2" key="1">
    <citation type="submission" date="2013-12" db="EMBL/GenBank/DDBJ databases">
        <title>Annotated genome of Streptomyces scopuliridis.</title>
        <authorList>
            <person name="Olson J.B."/>
        </authorList>
    </citation>
    <scope>NUCLEOTIDE SEQUENCE [LARGE SCALE GENOMIC DNA]</scope>
    <source>
        <strain evidence="1 2">RB72</strain>
    </source>
</reference>
<evidence type="ECO:0000313" key="1">
    <source>
        <dbReference type="EMBL" id="PVE12405.1"/>
    </source>
</evidence>
<dbReference type="STRING" id="1440053.GCA_000718095_00271"/>
<keyword evidence="2" id="KW-1185">Reference proteome</keyword>
<proteinExistence type="predicted"/>
<sequence>MWQAMQKASLDTRARVNYVPVTGEQSVANARPFFNTLMQRQCGVVLAVGGPQVEVTEAGAARHPNIRFVVVDGSSDAANVVVAKSGEGLEETVVDAIQQVVKGR</sequence>
<dbReference type="Proteomes" id="UP000245992">
    <property type="component" value="Unassembled WGS sequence"/>
</dbReference>
<dbReference type="EMBL" id="AZSP01000112">
    <property type="protein sequence ID" value="PVE12405.1"/>
    <property type="molecule type" value="Genomic_DNA"/>
</dbReference>
<dbReference type="AlphaFoldDB" id="A0A2T7TBB8"/>